<protein>
    <submittedName>
        <fullName evidence="1">Uncharacterized protein</fullName>
    </submittedName>
</protein>
<dbReference type="Proteomes" id="UP001060085">
    <property type="component" value="Linkage Group LG06"/>
</dbReference>
<comment type="caution">
    <text evidence="1">The sequence shown here is derived from an EMBL/GenBank/DDBJ whole genome shotgun (WGS) entry which is preliminary data.</text>
</comment>
<accession>A0ACC0AH37</accession>
<reference evidence="2" key="1">
    <citation type="journal article" date="2023" name="Nat. Plants">
        <title>Single-cell RNA sequencing provides a high-resolution roadmap for understanding the multicellular compartmentation of specialized metabolism.</title>
        <authorList>
            <person name="Sun S."/>
            <person name="Shen X."/>
            <person name="Li Y."/>
            <person name="Li Y."/>
            <person name="Wang S."/>
            <person name="Li R."/>
            <person name="Zhang H."/>
            <person name="Shen G."/>
            <person name="Guo B."/>
            <person name="Wei J."/>
            <person name="Xu J."/>
            <person name="St-Pierre B."/>
            <person name="Chen S."/>
            <person name="Sun C."/>
        </authorList>
    </citation>
    <scope>NUCLEOTIDE SEQUENCE [LARGE SCALE GENOMIC DNA]</scope>
</reference>
<evidence type="ECO:0000313" key="1">
    <source>
        <dbReference type="EMBL" id="KAI5659929.1"/>
    </source>
</evidence>
<organism evidence="1 2">
    <name type="scientific">Catharanthus roseus</name>
    <name type="common">Madagascar periwinkle</name>
    <name type="synonym">Vinca rosea</name>
    <dbReference type="NCBI Taxonomy" id="4058"/>
    <lineage>
        <taxon>Eukaryota</taxon>
        <taxon>Viridiplantae</taxon>
        <taxon>Streptophyta</taxon>
        <taxon>Embryophyta</taxon>
        <taxon>Tracheophyta</taxon>
        <taxon>Spermatophyta</taxon>
        <taxon>Magnoliopsida</taxon>
        <taxon>eudicotyledons</taxon>
        <taxon>Gunneridae</taxon>
        <taxon>Pentapetalae</taxon>
        <taxon>asterids</taxon>
        <taxon>lamiids</taxon>
        <taxon>Gentianales</taxon>
        <taxon>Apocynaceae</taxon>
        <taxon>Rauvolfioideae</taxon>
        <taxon>Vinceae</taxon>
        <taxon>Catharanthinae</taxon>
        <taxon>Catharanthus</taxon>
    </lineage>
</organism>
<keyword evidence="2" id="KW-1185">Reference proteome</keyword>
<sequence>MVAANRRRPRWQMVVDLAQTIGATPAAGRSTWKHVDRGVGLSVRSGDVVSTTLTTSVFQFDHSIGLEGPSQVDLPKSSSAKRSWFHVLAQEQDESVPMSTQDLREKVAQVKLVRTLIRVIAWSKPKGPTSTHMIRKGPPCAACIAYKGGFNPNTCLGHLPDGSTAECNNMCDMMMLDNDPDTTPGTVSTGFLVDVPPADHGAYMEACGFPPPMRRQTGCRCRDSRAPKGMVLWDGLSIMID</sequence>
<dbReference type="EMBL" id="CM044706">
    <property type="protein sequence ID" value="KAI5659929.1"/>
    <property type="molecule type" value="Genomic_DNA"/>
</dbReference>
<evidence type="ECO:0000313" key="2">
    <source>
        <dbReference type="Proteomes" id="UP001060085"/>
    </source>
</evidence>
<gene>
    <name evidence="1" type="ORF">M9H77_28722</name>
</gene>
<proteinExistence type="predicted"/>
<name>A0ACC0AH37_CATRO</name>